<sequence>MTRLQRWMEETMVIRRRRTCREGGQAILEFALVLPVLILIIMACIEYGWYFTSRYELGTYSREIGYNIKEPFNLYWKHETAPRDWVDSSKNRKPSWLTADEKRDWSFDEYDGWYAFSAPAADDIIGHNYYIAAMDSKDFFISRLKHTGIVLDEDKVDYTINGGWYIKAEALNMPMGGGSSWKQKRKQERSEFYYVDVTVDVFYEYEPITFIGKLLLAPNGSDTVSLEESSRYTYNLPPSWLSN</sequence>
<protein>
    <submittedName>
        <fullName evidence="3">Pilus assembly protein</fullName>
    </submittedName>
</protein>
<comment type="caution">
    <text evidence="3">The sequence shown here is derived from an EMBL/GenBank/DDBJ whole genome shotgun (WGS) entry which is preliminary data.</text>
</comment>
<dbReference type="Pfam" id="PF07811">
    <property type="entry name" value="TadE"/>
    <property type="match status" value="1"/>
</dbReference>
<evidence type="ECO:0000313" key="3">
    <source>
        <dbReference type="EMBL" id="RHC55309.1"/>
    </source>
</evidence>
<dbReference type="AlphaFoldDB" id="A0A414AUN0"/>
<organism evidence="3 4">
    <name type="scientific">Enterocloster bolteae</name>
    <dbReference type="NCBI Taxonomy" id="208479"/>
    <lineage>
        <taxon>Bacteria</taxon>
        <taxon>Bacillati</taxon>
        <taxon>Bacillota</taxon>
        <taxon>Clostridia</taxon>
        <taxon>Lachnospirales</taxon>
        <taxon>Lachnospiraceae</taxon>
        <taxon>Enterocloster</taxon>
    </lineage>
</organism>
<dbReference type="EMBL" id="QSHZ01000015">
    <property type="protein sequence ID" value="RHC55309.1"/>
    <property type="molecule type" value="Genomic_DNA"/>
</dbReference>
<evidence type="ECO:0000259" key="2">
    <source>
        <dbReference type="Pfam" id="PF07811"/>
    </source>
</evidence>
<feature type="transmembrane region" description="Helical" evidence="1">
    <location>
        <begin position="26"/>
        <end position="50"/>
    </location>
</feature>
<evidence type="ECO:0000256" key="1">
    <source>
        <dbReference type="SAM" id="Phobius"/>
    </source>
</evidence>
<proteinExistence type="predicted"/>
<feature type="domain" description="TadE-like" evidence="2">
    <location>
        <begin position="24"/>
        <end position="63"/>
    </location>
</feature>
<keyword evidence="1" id="KW-1133">Transmembrane helix</keyword>
<reference evidence="3 4" key="1">
    <citation type="submission" date="2018-08" db="EMBL/GenBank/DDBJ databases">
        <title>A genome reference for cultivated species of the human gut microbiota.</title>
        <authorList>
            <person name="Zou Y."/>
            <person name="Xue W."/>
            <person name="Luo G."/>
        </authorList>
    </citation>
    <scope>NUCLEOTIDE SEQUENCE [LARGE SCALE GENOMIC DNA]</scope>
    <source>
        <strain evidence="3 4">AM35-14</strain>
    </source>
</reference>
<keyword evidence="1" id="KW-0812">Transmembrane</keyword>
<keyword evidence="1" id="KW-0472">Membrane</keyword>
<evidence type="ECO:0000313" key="4">
    <source>
        <dbReference type="Proteomes" id="UP000283975"/>
    </source>
</evidence>
<accession>A0A414AUN0</accession>
<dbReference type="InterPro" id="IPR012495">
    <property type="entry name" value="TadE-like_dom"/>
</dbReference>
<gene>
    <name evidence="3" type="ORF">DW839_15460</name>
</gene>
<name>A0A414AUN0_9FIRM</name>
<dbReference type="Proteomes" id="UP000283975">
    <property type="component" value="Unassembled WGS sequence"/>
</dbReference>